<reference evidence="1" key="2">
    <citation type="submission" date="2020-06" db="EMBL/GenBank/DDBJ databases">
        <title>Helianthus annuus Genome sequencing and assembly Release 2.</title>
        <authorList>
            <person name="Gouzy J."/>
            <person name="Langlade N."/>
            <person name="Munos S."/>
        </authorList>
    </citation>
    <scope>NUCLEOTIDE SEQUENCE</scope>
    <source>
        <tissue evidence="1">Leaves</tissue>
    </source>
</reference>
<evidence type="ECO:0000313" key="2">
    <source>
        <dbReference type="Proteomes" id="UP000215914"/>
    </source>
</evidence>
<organism evidence="1 2">
    <name type="scientific">Helianthus annuus</name>
    <name type="common">Common sunflower</name>
    <dbReference type="NCBI Taxonomy" id="4232"/>
    <lineage>
        <taxon>Eukaryota</taxon>
        <taxon>Viridiplantae</taxon>
        <taxon>Streptophyta</taxon>
        <taxon>Embryophyta</taxon>
        <taxon>Tracheophyta</taxon>
        <taxon>Spermatophyta</taxon>
        <taxon>Magnoliopsida</taxon>
        <taxon>eudicotyledons</taxon>
        <taxon>Gunneridae</taxon>
        <taxon>Pentapetalae</taxon>
        <taxon>asterids</taxon>
        <taxon>campanulids</taxon>
        <taxon>Asterales</taxon>
        <taxon>Asteraceae</taxon>
        <taxon>Asteroideae</taxon>
        <taxon>Heliantheae alliance</taxon>
        <taxon>Heliantheae</taxon>
        <taxon>Helianthus</taxon>
    </lineage>
</organism>
<name>A0A9K3JGH8_HELAN</name>
<dbReference type="AlphaFoldDB" id="A0A9K3JGH8"/>
<dbReference type="Gramene" id="mRNA:HanXRQr2_Chr03g0106911">
    <property type="protein sequence ID" value="mRNA:HanXRQr2_Chr03g0106911"/>
    <property type="gene ID" value="HanXRQr2_Chr03g0106911"/>
</dbReference>
<comment type="caution">
    <text evidence="1">The sequence shown here is derived from an EMBL/GenBank/DDBJ whole genome shotgun (WGS) entry which is preliminary data.</text>
</comment>
<reference evidence="1" key="1">
    <citation type="journal article" date="2017" name="Nature">
        <title>The sunflower genome provides insights into oil metabolism, flowering and Asterid evolution.</title>
        <authorList>
            <person name="Badouin H."/>
            <person name="Gouzy J."/>
            <person name="Grassa C.J."/>
            <person name="Murat F."/>
            <person name="Staton S.E."/>
            <person name="Cottret L."/>
            <person name="Lelandais-Briere C."/>
            <person name="Owens G.L."/>
            <person name="Carrere S."/>
            <person name="Mayjonade B."/>
            <person name="Legrand L."/>
            <person name="Gill N."/>
            <person name="Kane N.C."/>
            <person name="Bowers J.E."/>
            <person name="Hubner S."/>
            <person name="Bellec A."/>
            <person name="Berard A."/>
            <person name="Berges H."/>
            <person name="Blanchet N."/>
            <person name="Boniface M.C."/>
            <person name="Brunel D."/>
            <person name="Catrice O."/>
            <person name="Chaidir N."/>
            <person name="Claudel C."/>
            <person name="Donnadieu C."/>
            <person name="Faraut T."/>
            <person name="Fievet G."/>
            <person name="Helmstetter N."/>
            <person name="King M."/>
            <person name="Knapp S.J."/>
            <person name="Lai Z."/>
            <person name="Le Paslier M.C."/>
            <person name="Lippi Y."/>
            <person name="Lorenzon L."/>
            <person name="Mandel J.R."/>
            <person name="Marage G."/>
            <person name="Marchand G."/>
            <person name="Marquand E."/>
            <person name="Bret-Mestries E."/>
            <person name="Morien E."/>
            <person name="Nambeesan S."/>
            <person name="Nguyen T."/>
            <person name="Pegot-Espagnet P."/>
            <person name="Pouilly N."/>
            <person name="Raftis F."/>
            <person name="Sallet E."/>
            <person name="Schiex T."/>
            <person name="Thomas J."/>
            <person name="Vandecasteele C."/>
            <person name="Vares D."/>
            <person name="Vear F."/>
            <person name="Vautrin S."/>
            <person name="Crespi M."/>
            <person name="Mangin B."/>
            <person name="Burke J.M."/>
            <person name="Salse J."/>
            <person name="Munos S."/>
            <person name="Vincourt P."/>
            <person name="Rieseberg L.H."/>
            <person name="Langlade N.B."/>
        </authorList>
    </citation>
    <scope>NUCLEOTIDE SEQUENCE</scope>
    <source>
        <tissue evidence="1">Leaves</tissue>
    </source>
</reference>
<keyword evidence="2" id="KW-1185">Reference proteome</keyword>
<sequence length="84" mass="9520">MVFQALLWTIETLIQMFIDGHGVIEDGKAHTYKVWLTKSLDKHSGIASIKQMHPLLHNGQSWMHTRATKPLVPGKTHPPEGLLR</sequence>
<dbReference type="Proteomes" id="UP000215914">
    <property type="component" value="Unassembled WGS sequence"/>
</dbReference>
<dbReference type="EMBL" id="MNCJ02000318">
    <property type="protein sequence ID" value="KAF5814120.1"/>
    <property type="molecule type" value="Genomic_DNA"/>
</dbReference>
<proteinExistence type="predicted"/>
<protein>
    <submittedName>
        <fullName evidence="1">Uncharacterized protein</fullName>
    </submittedName>
</protein>
<gene>
    <name evidence="1" type="ORF">HanXRQr2_Chr03g0106911</name>
</gene>
<evidence type="ECO:0000313" key="1">
    <source>
        <dbReference type="EMBL" id="KAF5814120.1"/>
    </source>
</evidence>
<accession>A0A9K3JGH8</accession>